<evidence type="ECO:0000313" key="1">
    <source>
        <dbReference type="EMBL" id="SFW12615.1"/>
    </source>
</evidence>
<dbReference type="EMBL" id="FPIP01000001">
    <property type="protein sequence ID" value="SFW12615.1"/>
    <property type="molecule type" value="Genomic_DNA"/>
</dbReference>
<gene>
    <name evidence="1" type="ORF">SAMN02910280_0629</name>
</gene>
<dbReference type="Pfam" id="PF12541">
    <property type="entry name" value="DUF3737"/>
    <property type="match status" value="1"/>
</dbReference>
<dbReference type="AlphaFoldDB" id="A0A1K1LP25"/>
<dbReference type="Proteomes" id="UP000183461">
    <property type="component" value="Unassembled WGS sequence"/>
</dbReference>
<evidence type="ECO:0000313" key="2">
    <source>
        <dbReference type="Proteomes" id="UP000183461"/>
    </source>
</evidence>
<dbReference type="InterPro" id="IPR012334">
    <property type="entry name" value="Pectin_lyas_fold"/>
</dbReference>
<proteinExistence type="predicted"/>
<dbReference type="InterPro" id="IPR011050">
    <property type="entry name" value="Pectin_lyase_fold/virulence"/>
</dbReference>
<accession>A0A1K1LP25</accession>
<reference evidence="2" key="1">
    <citation type="submission" date="2016-11" db="EMBL/GenBank/DDBJ databases">
        <authorList>
            <person name="Varghese N."/>
            <person name="Submissions S."/>
        </authorList>
    </citation>
    <scope>NUCLEOTIDE SEQUENCE [LARGE SCALE GENOMIC DNA]</scope>
    <source>
        <strain evidence="2">YL228</strain>
    </source>
</reference>
<name>A0A1K1LP25_RUMFL</name>
<dbReference type="SUPFAM" id="SSF51126">
    <property type="entry name" value="Pectin lyase-like"/>
    <property type="match status" value="1"/>
</dbReference>
<organism evidence="1 2">
    <name type="scientific">Ruminococcus flavefaciens</name>
    <dbReference type="NCBI Taxonomy" id="1265"/>
    <lineage>
        <taxon>Bacteria</taxon>
        <taxon>Bacillati</taxon>
        <taxon>Bacillota</taxon>
        <taxon>Clostridia</taxon>
        <taxon>Eubacteriales</taxon>
        <taxon>Oscillospiraceae</taxon>
        <taxon>Ruminococcus</taxon>
    </lineage>
</organism>
<dbReference type="RefSeq" id="WP_072299037.1">
    <property type="nucleotide sequence ID" value="NZ_FPIP01000001.1"/>
</dbReference>
<evidence type="ECO:0008006" key="3">
    <source>
        <dbReference type="Google" id="ProtNLM"/>
    </source>
</evidence>
<dbReference type="InterPro" id="IPR022208">
    <property type="entry name" value="DUF3737"/>
</dbReference>
<protein>
    <recommendedName>
        <fullName evidence="3">DUF3737 family protein</fullName>
    </recommendedName>
</protein>
<dbReference type="Gene3D" id="2.160.20.10">
    <property type="entry name" value="Single-stranded right-handed beta-helix, Pectin lyase-like"/>
    <property type="match status" value="1"/>
</dbReference>
<sequence length="279" mass="31076">MKEILNEHFSGERALFQRNGLRISGTVFGEGESPLKHNAYIELSDCAFDAKYPVWYSEKVKLNNCTIRETAKEGIWYSTEINIYNTLIESAQCFRHSNGISLKNVTFTNGDETLWKCANIRMDGVKVKGDYFAMDCDGMEICGLELSGSNAFDGIKNATIRKSVISGSDCFWNCQNVTIHDSVITGKCFGWNSRNIMLVNCTVESLQGMCFMENLVLKNCKLPNTTLAFEYSDNISVDIKGSIESVKNPAGGLIRAESIGEIIMENENVDVTRTKIVCG</sequence>